<evidence type="ECO:0000313" key="1">
    <source>
        <dbReference type="EMBL" id="QDU92616.1"/>
    </source>
</evidence>
<dbReference type="InterPro" id="IPR041916">
    <property type="entry name" value="Anti_sigma_zinc_sf"/>
</dbReference>
<evidence type="ECO:0008006" key="3">
    <source>
        <dbReference type="Google" id="ProtNLM"/>
    </source>
</evidence>
<name>A0A518DLA3_9BACT</name>
<dbReference type="RefSeq" id="WP_145048726.1">
    <property type="nucleotide sequence ID" value="NZ_CP036433.1"/>
</dbReference>
<dbReference type="OrthoDB" id="284185at2"/>
<proteinExistence type="predicted"/>
<dbReference type="AlphaFoldDB" id="A0A518DLA3"/>
<dbReference type="KEGG" id="lcre:Pla8534_03640"/>
<evidence type="ECO:0000313" key="2">
    <source>
        <dbReference type="Proteomes" id="UP000317648"/>
    </source>
</evidence>
<dbReference type="Gene3D" id="1.10.10.1320">
    <property type="entry name" value="Anti-sigma factor, zinc-finger domain"/>
    <property type="match status" value="1"/>
</dbReference>
<accession>A0A518DLA3</accession>
<organism evidence="1 2">
    <name type="scientific">Lignipirellula cremea</name>
    <dbReference type="NCBI Taxonomy" id="2528010"/>
    <lineage>
        <taxon>Bacteria</taxon>
        <taxon>Pseudomonadati</taxon>
        <taxon>Planctomycetota</taxon>
        <taxon>Planctomycetia</taxon>
        <taxon>Pirellulales</taxon>
        <taxon>Pirellulaceae</taxon>
        <taxon>Lignipirellula</taxon>
    </lineage>
</organism>
<dbReference type="Proteomes" id="UP000317648">
    <property type="component" value="Chromosome"/>
</dbReference>
<keyword evidence="2" id="KW-1185">Reference proteome</keyword>
<gene>
    <name evidence="1" type="ORF">Pla8534_03640</name>
</gene>
<sequence>MPLSNIELEALLRLVGLTNDKEINCEQCLALVAEFAELELAGNSVPEGLKMVEQHLSVCSECREEYEALQRVLGDLNNEPGNST</sequence>
<protein>
    <recommendedName>
        <fullName evidence="3">Zinc-finger domain-containing protein</fullName>
    </recommendedName>
</protein>
<reference evidence="1 2" key="1">
    <citation type="submission" date="2019-02" db="EMBL/GenBank/DDBJ databases">
        <title>Deep-cultivation of Planctomycetes and their phenomic and genomic characterization uncovers novel biology.</title>
        <authorList>
            <person name="Wiegand S."/>
            <person name="Jogler M."/>
            <person name="Boedeker C."/>
            <person name="Pinto D."/>
            <person name="Vollmers J."/>
            <person name="Rivas-Marin E."/>
            <person name="Kohn T."/>
            <person name="Peeters S.H."/>
            <person name="Heuer A."/>
            <person name="Rast P."/>
            <person name="Oberbeckmann S."/>
            <person name="Bunk B."/>
            <person name="Jeske O."/>
            <person name="Meyerdierks A."/>
            <person name="Storesund J.E."/>
            <person name="Kallscheuer N."/>
            <person name="Luecker S."/>
            <person name="Lage O.M."/>
            <person name="Pohl T."/>
            <person name="Merkel B.J."/>
            <person name="Hornburger P."/>
            <person name="Mueller R.-W."/>
            <person name="Bruemmer F."/>
            <person name="Labrenz M."/>
            <person name="Spormann A.M."/>
            <person name="Op den Camp H."/>
            <person name="Overmann J."/>
            <person name="Amann R."/>
            <person name="Jetten M.S.M."/>
            <person name="Mascher T."/>
            <person name="Medema M.H."/>
            <person name="Devos D.P."/>
            <person name="Kaster A.-K."/>
            <person name="Ovreas L."/>
            <person name="Rohde M."/>
            <person name="Galperin M.Y."/>
            <person name="Jogler C."/>
        </authorList>
    </citation>
    <scope>NUCLEOTIDE SEQUENCE [LARGE SCALE GENOMIC DNA]</scope>
    <source>
        <strain evidence="1 2">Pla85_3_4</strain>
    </source>
</reference>
<dbReference type="EMBL" id="CP036433">
    <property type="protein sequence ID" value="QDU92616.1"/>
    <property type="molecule type" value="Genomic_DNA"/>
</dbReference>